<dbReference type="SUPFAM" id="SSF63418">
    <property type="entry name" value="MurE/MurF N-terminal domain"/>
    <property type="match status" value="1"/>
</dbReference>
<dbReference type="Gene3D" id="3.40.1190.10">
    <property type="entry name" value="Mur-like, catalytic domain"/>
    <property type="match status" value="1"/>
</dbReference>
<comment type="similarity">
    <text evidence="2 8">Belongs to the MurCDEF family. MurE subfamily.</text>
</comment>
<accession>A0ABZ1BT79</accession>
<keyword evidence="4 8" id="KW-0133">Cell shape</keyword>
<evidence type="ECO:0000259" key="10">
    <source>
        <dbReference type="Pfam" id="PF01225"/>
    </source>
</evidence>
<feature type="domain" description="Mur ligase N-terminal catalytic" evidence="10">
    <location>
        <begin position="21"/>
        <end position="82"/>
    </location>
</feature>
<dbReference type="NCBIfam" id="NF001126">
    <property type="entry name" value="PRK00139.1-4"/>
    <property type="match status" value="1"/>
</dbReference>
<dbReference type="SUPFAM" id="SSF53244">
    <property type="entry name" value="MurD-like peptide ligases, peptide-binding domain"/>
    <property type="match status" value="1"/>
</dbReference>
<feature type="binding site" evidence="8">
    <location>
        <position position="168"/>
    </location>
    <ligand>
        <name>UDP-N-acetyl-alpha-D-muramoyl-L-alanyl-D-glutamate</name>
        <dbReference type="ChEBI" id="CHEBI:83900"/>
    </ligand>
</feature>
<feature type="binding site" evidence="8">
    <location>
        <begin position="396"/>
        <end position="399"/>
    </location>
    <ligand>
        <name>meso-2,6-diaminopimelate</name>
        <dbReference type="ChEBI" id="CHEBI:57791"/>
    </ligand>
</feature>
<evidence type="ECO:0000313" key="14">
    <source>
        <dbReference type="Proteomes" id="UP001333102"/>
    </source>
</evidence>
<protein>
    <recommendedName>
        <fullName evidence="8">UDP-N-acetylmuramoyl-L-alanyl-D-glutamate--2,6-diaminopimelate ligase</fullName>
        <ecNumber evidence="8">6.3.2.13</ecNumber>
    </recommendedName>
    <alternativeName>
        <fullName evidence="8">Meso-A2pm-adding enzyme</fullName>
    </alternativeName>
    <alternativeName>
        <fullName evidence="8">Meso-diaminopimelate-adding enzyme</fullName>
    </alternativeName>
    <alternativeName>
        <fullName evidence="8">UDP-MurNAc-L-Ala-D-Glu:meso-diaminopimelate ligase</fullName>
    </alternativeName>
    <alternativeName>
        <fullName evidence="8">UDP-MurNAc-tripeptide synthetase</fullName>
    </alternativeName>
    <alternativeName>
        <fullName evidence="8">UDP-N-acetylmuramyl-tripeptide synthetase</fullName>
    </alternativeName>
</protein>
<dbReference type="InterPro" id="IPR005761">
    <property type="entry name" value="UDP-N-AcMur-Glu-dNH2Pim_ligase"/>
</dbReference>
<comment type="pathway">
    <text evidence="1 8 9">Cell wall biogenesis; peptidoglycan biosynthesis.</text>
</comment>
<evidence type="ECO:0000256" key="8">
    <source>
        <dbReference type="HAMAP-Rule" id="MF_00208"/>
    </source>
</evidence>
<evidence type="ECO:0000256" key="6">
    <source>
        <dbReference type="ARBA" id="ARBA00023306"/>
    </source>
</evidence>
<evidence type="ECO:0000256" key="9">
    <source>
        <dbReference type="RuleBase" id="RU004135"/>
    </source>
</evidence>
<sequence length="497" mass="52351">MGGSRAAAGGAACGALRLPAVQPGDAFVCIRGSRLDGHDFAGEAAERGAVLILAERAPGPVVDRVPTLLVADSRAALGQAAAVVLGHPDRRLRLVGVTGTNGKTTTTYLTKAVLEAAGYRVGLIGTIQQLVGDQVLGAERTTPESADLQDLFARMVAVGASHAVTEVSSHAVVLKRIEAIEYDVGIFTNLTQDHLDFHGTMEAYREAKAGFFATLSPGTKGRKLAVINGDDPSGAYMAARSTAPALFYGLEPGRDVTAEAIEARPDGLRFTVRTPWGASAVRLQLGGAFNVYNALGALGAGLHEGVPLAEAVAALERVRGVPGRFEAVREGQPFGVIVDYAHTPDGLDNVLTSARALGPRRLWVVFGCGGDRDRTKRPKMGAIAARLADWVIITSDNPRSEDPEAICREVEAGLLAQRASSGPVAMQGYDVVVDRREAIAQAVRRAQPGDLVVVAGKGHETYQILKDRIVPFDDRQVVREALRELGYGAPAPERSGP</sequence>
<dbReference type="Pfam" id="PF02875">
    <property type="entry name" value="Mur_ligase_C"/>
    <property type="match status" value="1"/>
</dbReference>
<keyword evidence="8" id="KW-0067">ATP-binding</keyword>
<dbReference type="EMBL" id="CP141614">
    <property type="protein sequence ID" value="WRP15833.1"/>
    <property type="molecule type" value="Genomic_DNA"/>
</dbReference>
<comment type="function">
    <text evidence="8">Catalyzes the addition of meso-diaminopimelic acid to the nucleotide precursor UDP-N-acetylmuramoyl-L-alanyl-D-glutamate (UMAG) in the biosynthesis of bacterial cell-wall peptidoglycan.</text>
</comment>
<keyword evidence="7 8" id="KW-0961">Cell wall biogenesis/degradation</keyword>
<keyword evidence="5 8" id="KW-0573">Peptidoglycan synthesis</keyword>
<feature type="domain" description="Mur ligase C-terminal" evidence="11">
    <location>
        <begin position="323"/>
        <end position="458"/>
    </location>
</feature>
<dbReference type="GO" id="GO:0008765">
    <property type="term" value="F:UDP-N-acetylmuramoylalanyl-D-glutamate-2,6-diaminopimelate ligase activity"/>
    <property type="evidence" value="ECO:0007669"/>
    <property type="project" value="UniProtKB-EC"/>
</dbReference>
<feature type="binding site" evidence="8">
    <location>
        <position position="176"/>
    </location>
    <ligand>
        <name>UDP-N-acetyl-alpha-D-muramoyl-L-alanyl-D-glutamate</name>
        <dbReference type="ChEBI" id="CHEBI:83900"/>
    </ligand>
</feature>
<evidence type="ECO:0000259" key="11">
    <source>
        <dbReference type="Pfam" id="PF02875"/>
    </source>
</evidence>
<feature type="binding site" evidence="8">
    <location>
        <begin position="99"/>
        <end position="105"/>
    </location>
    <ligand>
        <name>ATP</name>
        <dbReference type="ChEBI" id="CHEBI:30616"/>
    </ligand>
</feature>
<dbReference type="NCBIfam" id="NF001124">
    <property type="entry name" value="PRK00139.1-2"/>
    <property type="match status" value="1"/>
</dbReference>
<dbReference type="SUPFAM" id="SSF53623">
    <property type="entry name" value="MurD-like peptide ligases, catalytic domain"/>
    <property type="match status" value="1"/>
</dbReference>
<evidence type="ECO:0000259" key="12">
    <source>
        <dbReference type="Pfam" id="PF08245"/>
    </source>
</evidence>
<keyword evidence="8" id="KW-0963">Cytoplasm</keyword>
<keyword evidence="6 8" id="KW-0131">Cell cycle</keyword>
<dbReference type="Gene3D" id="3.90.190.20">
    <property type="entry name" value="Mur ligase, C-terminal domain"/>
    <property type="match status" value="1"/>
</dbReference>
<dbReference type="EC" id="6.3.2.13" evidence="8"/>
<keyword evidence="8" id="KW-0460">Magnesium</keyword>
<dbReference type="InterPro" id="IPR035911">
    <property type="entry name" value="MurE/MurF_N"/>
</dbReference>
<comment type="subcellular location">
    <subcellularLocation>
        <location evidence="8 9">Cytoplasm</location>
    </subcellularLocation>
</comment>
<feature type="binding site" evidence="8">
    <location>
        <position position="372"/>
    </location>
    <ligand>
        <name>meso-2,6-diaminopimelate</name>
        <dbReference type="ChEBI" id="CHEBI:57791"/>
    </ligand>
</feature>
<dbReference type="PANTHER" id="PTHR23135:SF4">
    <property type="entry name" value="UDP-N-ACETYLMURAMOYL-L-ALANYL-D-GLUTAMATE--2,6-DIAMINOPIMELATE LIGASE MURE HOMOLOG, CHLOROPLASTIC"/>
    <property type="match status" value="1"/>
</dbReference>
<dbReference type="PANTHER" id="PTHR23135">
    <property type="entry name" value="MUR LIGASE FAMILY MEMBER"/>
    <property type="match status" value="1"/>
</dbReference>
<dbReference type="InterPro" id="IPR036615">
    <property type="entry name" value="Mur_ligase_C_dom_sf"/>
</dbReference>
<dbReference type="RefSeq" id="WP_324670241.1">
    <property type="nucleotide sequence ID" value="NZ_CP141614.1"/>
</dbReference>
<evidence type="ECO:0000256" key="7">
    <source>
        <dbReference type="ARBA" id="ARBA00023316"/>
    </source>
</evidence>
<keyword evidence="3 8" id="KW-0132">Cell division</keyword>
<dbReference type="Gene3D" id="3.40.1390.10">
    <property type="entry name" value="MurE/MurF, N-terminal domain"/>
    <property type="match status" value="1"/>
</dbReference>
<gene>
    <name evidence="8" type="primary">murE</name>
    <name evidence="13" type="ORF">VLY81_06680</name>
</gene>
<evidence type="ECO:0000256" key="2">
    <source>
        <dbReference type="ARBA" id="ARBA00005898"/>
    </source>
</evidence>
<dbReference type="Pfam" id="PF01225">
    <property type="entry name" value="Mur_ligase"/>
    <property type="match status" value="1"/>
</dbReference>
<evidence type="ECO:0000256" key="3">
    <source>
        <dbReference type="ARBA" id="ARBA00022618"/>
    </source>
</evidence>
<dbReference type="InterPro" id="IPR013221">
    <property type="entry name" value="Mur_ligase_cen"/>
</dbReference>
<dbReference type="HAMAP" id="MF_00208">
    <property type="entry name" value="MurE"/>
    <property type="match status" value="1"/>
</dbReference>
<feature type="binding site" evidence="8">
    <location>
        <begin position="141"/>
        <end position="142"/>
    </location>
    <ligand>
        <name>UDP-N-acetyl-alpha-D-muramoyl-L-alanyl-D-glutamate</name>
        <dbReference type="ChEBI" id="CHEBI:83900"/>
    </ligand>
</feature>
<dbReference type="InterPro" id="IPR000713">
    <property type="entry name" value="Mur_ligase_N"/>
</dbReference>
<comment type="caution">
    <text evidence="8">Lacks conserved residue(s) required for the propagation of feature annotation.</text>
</comment>
<comment type="PTM">
    <text evidence="8">Carboxylation is probably crucial for Mg(2+) binding and, consequently, for the gamma-phosphate positioning of ATP.</text>
</comment>
<feature type="short sequence motif" description="Meso-diaminopimelate recognition motif" evidence="8">
    <location>
        <begin position="396"/>
        <end position="399"/>
    </location>
</feature>
<keyword evidence="8 13" id="KW-0436">Ligase</keyword>
<feature type="domain" description="Mur ligase central" evidence="12">
    <location>
        <begin position="97"/>
        <end position="300"/>
    </location>
</feature>
<dbReference type="InterPro" id="IPR036565">
    <property type="entry name" value="Mur-like_cat_sf"/>
</dbReference>
<evidence type="ECO:0000256" key="1">
    <source>
        <dbReference type="ARBA" id="ARBA00004752"/>
    </source>
</evidence>
<evidence type="ECO:0000256" key="4">
    <source>
        <dbReference type="ARBA" id="ARBA00022960"/>
    </source>
</evidence>
<comment type="cofactor">
    <cofactor evidence="8">
        <name>Mg(2+)</name>
        <dbReference type="ChEBI" id="CHEBI:18420"/>
    </cofactor>
</comment>
<dbReference type="Pfam" id="PF08245">
    <property type="entry name" value="Mur_ligase_M"/>
    <property type="match status" value="1"/>
</dbReference>
<keyword evidence="8" id="KW-0547">Nucleotide-binding</keyword>
<evidence type="ECO:0000313" key="13">
    <source>
        <dbReference type="EMBL" id="WRP15833.1"/>
    </source>
</evidence>
<keyword evidence="14" id="KW-1185">Reference proteome</keyword>
<dbReference type="Proteomes" id="UP001333102">
    <property type="component" value="Chromosome"/>
</dbReference>
<dbReference type="InterPro" id="IPR004101">
    <property type="entry name" value="Mur_ligase_C"/>
</dbReference>
<dbReference type="NCBIfam" id="TIGR01085">
    <property type="entry name" value="murE"/>
    <property type="match status" value="1"/>
</dbReference>
<organism evidence="13 14">
    <name type="scientific">Geochorda subterranea</name>
    <dbReference type="NCBI Taxonomy" id="3109564"/>
    <lineage>
        <taxon>Bacteria</taxon>
        <taxon>Bacillati</taxon>
        <taxon>Bacillota</taxon>
        <taxon>Limnochordia</taxon>
        <taxon>Limnochordales</taxon>
        <taxon>Geochordaceae</taxon>
        <taxon>Geochorda</taxon>
    </lineage>
</organism>
<feature type="binding site" evidence="8">
    <location>
        <position position="456"/>
    </location>
    <ligand>
        <name>meso-2,6-diaminopimelate</name>
        <dbReference type="ChEBI" id="CHEBI:57791"/>
    </ligand>
</feature>
<proteinExistence type="inferred from homology"/>
<name>A0ABZ1BT79_9FIRM</name>
<comment type="catalytic activity">
    <reaction evidence="8">
        <text>UDP-N-acetyl-alpha-D-muramoyl-L-alanyl-D-glutamate + meso-2,6-diaminopimelate + ATP = UDP-N-acetyl-alpha-D-muramoyl-L-alanyl-gamma-D-glutamyl-meso-2,6-diaminopimelate + ADP + phosphate + H(+)</text>
        <dbReference type="Rhea" id="RHEA:23676"/>
        <dbReference type="ChEBI" id="CHEBI:15378"/>
        <dbReference type="ChEBI" id="CHEBI:30616"/>
        <dbReference type="ChEBI" id="CHEBI:43474"/>
        <dbReference type="ChEBI" id="CHEBI:57791"/>
        <dbReference type="ChEBI" id="CHEBI:83900"/>
        <dbReference type="ChEBI" id="CHEBI:83905"/>
        <dbReference type="ChEBI" id="CHEBI:456216"/>
        <dbReference type="EC" id="6.3.2.13"/>
    </reaction>
</comment>
<feature type="modified residue" description="N6-carboxylysine" evidence="8">
    <location>
        <position position="208"/>
    </location>
</feature>
<feature type="binding site" evidence="8">
    <location>
        <position position="460"/>
    </location>
    <ligand>
        <name>meso-2,6-diaminopimelate</name>
        <dbReference type="ChEBI" id="CHEBI:57791"/>
    </ligand>
</feature>
<evidence type="ECO:0000256" key="5">
    <source>
        <dbReference type="ARBA" id="ARBA00022984"/>
    </source>
</evidence>
<reference evidence="14" key="1">
    <citation type="submission" date="2023-12" db="EMBL/GenBank/DDBJ databases">
        <title>Novel isolates from deep terrestrial aquifers shed light on the physiology and ecology of the class Limnochordia.</title>
        <authorList>
            <person name="Karnachuk O.V."/>
            <person name="Lukina A.P."/>
            <person name="Avakyan M.R."/>
            <person name="Kadnikov V."/>
            <person name="Begmatov S."/>
            <person name="Beletsky A.V."/>
            <person name="Mardanov A.V."/>
            <person name="Ravin N.V."/>
        </authorList>
    </citation>
    <scope>NUCLEOTIDE SEQUENCE [LARGE SCALE GENOMIC DNA]</scope>
    <source>
        <strain evidence="14">LN</strain>
    </source>
</reference>